<gene>
    <name evidence="2" type="ORF">F8C67_10520</name>
</gene>
<dbReference type="RefSeq" id="WP_151667807.1">
    <property type="nucleotide sequence ID" value="NZ_WBVO01000008.1"/>
</dbReference>
<protein>
    <submittedName>
        <fullName evidence="2">GNAT family N-acetyltransferase</fullName>
    </submittedName>
</protein>
<dbReference type="CDD" id="cd04301">
    <property type="entry name" value="NAT_SF"/>
    <property type="match status" value="1"/>
</dbReference>
<feature type="domain" description="N-acetyltransferase" evidence="1">
    <location>
        <begin position="1"/>
        <end position="171"/>
    </location>
</feature>
<keyword evidence="2" id="KW-0808">Transferase</keyword>
<sequence>MEIPRKTTARLLLRKPILEKDTDWFFELRSHDGFMKYMDRPCMTERSESVAHLNTILDRAENETGIQWIAEDKTTGEQVGYAGIWRWDKKNKTGELGYGLAPTQTGKGYMRELIEASLEFGFEEMQLERIEAWINPHNTASSAVVEHFGFVKEGHLRHVTHFANEYRDLLVYGLLRQEWMQNWSR</sequence>
<proteinExistence type="predicted"/>
<reference evidence="2 3" key="1">
    <citation type="submission" date="2019-09" db="EMBL/GenBank/DDBJ databases">
        <title>Genomes of family Cryomorphaceae.</title>
        <authorList>
            <person name="Bowman J.P."/>
        </authorList>
    </citation>
    <scope>NUCLEOTIDE SEQUENCE [LARGE SCALE GENOMIC DNA]</scope>
    <source>
        <strain evidence="2 3">LMG 25704</strain>
    </source>
</reference>
<accession>A0A6N6RHG0</accession>
<dbReference type="PROSITE" id="PS51186">
    <property type="entry name" value="GNAT"/>
    <property type="match status" value="1"/>
</dbReference>
<dbReference type="Proteomes" id="UP000468650">
    <property type="component" value="Unassembled WGS sequence"/>
</dbReference>
<dbReference type="AlphaFoldDB" id="A0A6N6RHG0"/>
<dbReference type="PANTHER" id="PTHR43792:SF1">
    <property type="entry name" value="N-ACETYLTRANSFERASE DOMAIN-CONTAINING PROTEIN"/>
    <property type="match status" value="1"/>
</dbReference>
<evidence type="ECO:0000313" key="2">
    <source>
        <dbReference type="EMBL" id="KAB2808712.1"/>
    </source>
</evidence>
<dbReference type="InterPro" id="IPR016181">
    <property type="entry name" value="Acyl_CoA_acyltransferase"/>
</dbReference>
<dbReference type="InterPro" id="IPR000182">
    <property type="entry name" value="GNAT_dom"/>
</dbReference>
<dbReference type="GO" id="GO:0016747">
    <property type="term" value="F:acyltransferase activity, transferring groups other than amino-acyl groups"/>
    <property type="evidence" value="ECO:0007669"/>
    <property type="project" value="InterPro"/>
</dbReference>
<dbReference type="PANTHER" id="PTHR43792">
    <property type="entry name" value="GNAT FAMILY, PUTATIVE (AFU_ORTHOLOGUE AFUA_3G00765)-RELATED-RELATED"/>
    <property type="match status" value="1"/>
</dbReference>
<dbReference type="InterPro" id="IPR051531">
    <property type="entry name" value="N-acetyltransferase"/>
</dbReference>
<dbReference type="OrthoDB" id="9811523at2"/>
<dbReference type="Gene3D" id="3.40.630.30">
    <property type="match status" value="1"/>
</dbReference>
<dbReference type="Pfam" id="PF13302">
    <property type="entry name" value="Acetyltransf_3"/>
    <property type="match status" value="1"/>
</dbReference>
<evidence type="ECO:0000259" key="1">
    <source>
        <dbReference type="PROSITE" id="PS51186"/>
    </source>
</evidence>
<evidence type="ECO:0000313" key="3">
    <source>
        <dbReference type="Proteomes" id="UP000468650"/>
    </source>
</evidence>
<name>A0A6N6RHG0_9FLAO</name>
<dbReference type="EMBL" id="WBVO01000008">
    <property type="protein sequence ID" value="KAB2808712.1"/>
    <property type="molecule type" value="Genomic_DNA"/>
</dbReference>
<comment type="caution">
    <text evidence="2">The sequence shown here is derived from an EMBL/GenBank/DDBJ whole genome shotgun (WGS) entry which is preliminary data.</text>
</comment>
<dbReference type="SUPFAM" id="SSF55729">
    <property type="entry name" value="Acyl-CoA N-acyltransferases (Nat)"/>
    <property type="match status" value="1"/>
</dbReference>
<organism evidence="2 3">
    <name type="scientific">Phaeocystidibacter luteus</name>
    <dbReference type="NCBI Taxonomy" id="911197"/>
    <lineage>
        <taxon>Bacteria</taxon>
        <taxon>Pseudomonadati</taxon>
        <taxon>Bacteroidota</taxon>
        <taxon>Flavobacteriia</taxon>
        <taxon>Flavobacteriales</taxon>
        <taxon>Phaeocystidibacteraceae</taxon>
        <taxon>Phaeocystidibacter</taxon>
    </lineage>
</organism>
<keyword evidence="3" id="KW-1185">Reference proteome</keyword>